<dbReference type="CDD" id="cd06433">
    <property type="entry name" value="GT_2_WfgS_like"/>
    <property type="match status" value="1"/>
</dbReference>
<dbReference type="InterPro" id="IPR029044">
    <property type="entry name" value="Nucleotide-diphossugar_trans"/>
</dbReference>
<gene>
    <name evidence="2" type="ORF">H7U22_08930</name>
</gene>
<dbReference type="Gene3D" id="3.90.550.10">
    <property type="entry name" value="Spore Coat Polysaccharide Biosynthesis Protein SpsA, Chain A"/>
    <property type="match status" value="1"/>
</dbReference>
<reference evidence="2 3" key="1">
    <citation type="submission" date="2020-08" db="EMBL/GenBank/DDBJ databases">
        <authorList>
            <person name="Sun Q."/>
            <person name="Inoue M."/>
        </authorList>
    </citation>
    <scope>NUCLEOTIDE SEQUENCE [LARGE SCALE GENOMIC DNA]</scope>
    <source>
        <strain evidence="2 3">CCM 8938</strain>
    </source>
</reference>
<dbReference type="PANTHER" id="PTHR22916:SF67">
    <property type="entry name" value="COLANIC ACID BIOSYNTHESIS GLYCOSYL TRANSFERASE WCAE-RELATED"/>
    <property type="match status" value="1"/>
</dbReference>
<dbReference type="Pfam" id="PF00535">
    <property type="entry name" value="Glycos_transf_2"/>
    <property type="match status" value="1"/>
</dbReference>
<accession>A0ABR7KR32</accession>
<feature type="domain" description="Glycosyltransferase 2-like" evidence="1">
    <location>
        <begin position="11"/>
        <end position="136"/>
    </location>
</feature>
<evidence type="ECO:0000313" key="2">
    <source>
        <dbReference type="EMBL" id="MBC6110547.1"/>
    </source>
</evidence>
<dbReference type="PANTHER" id="PTHR22916">
    <property type="entry name" value="GLYCOSYLTRANSFERASE"/>
    <property type="match status" value="1"/>
</dbReference>
<keyword evidence="3" id="KW-1185">Reference proteome</keyword>
<sequence>MNLGSKLPVLTVITVVYNGASVIRETISSVIAQNYSRLEYLIIDGKSIDSTLDVIDEFTAFNFTVISEADQGIYDAMNKGIRMAKGDYICFLNAGDQFYTNDVLNKIGSAIMNEDVIYGNTCIDTAGVKEIKNVYTVDQDWKTMPYCHQSVFIKRKLLVGNPFDLKFSVAADFDQYHKIKKSKAQFKSVDFVVSLYDNSGFSFNNYKKLLKEYKIISSKNSGHIFNWIKIQLYFYLRTKFGIK</sequence>
<proteinExistence type="predicted"/>
<comment type="caution">
    <text evidence="2">The sequence shown here is derived from an EMBL/GenBank/DDBJ whole genome shotgun (WGS) entry which is preliminary data.</text>
</comment>
<protein>
    <submittedName>
        <fullName evidence="2">Glycosyltransferase</fullName>
    </submittedName>
</protein>
<name>A0ABR7KR32_9SPHI</name>
<dbReference type="Proteomes" id="UP000652755">
    <property type="component" value="Unassembled WGS sequence"/>
</dbReference>
<organism evidence="2 3">
    <name type="scientific">Pedobacter fastidiosus</name>
    <dbReference type="NCBI Taxonomy" id="2765361"/>
    <lineage>
        <taxon>Bacteria</taxon>
        <taxon>Pseudomonadati</taxon>
        <taxon>Bacteroidota</taxon>
        <taxon>Sphingobacteriia</taxon>
        <taxon>Sphingobacteriales</taxon>
        <taxon>Sphingobacteriaceae</taxon>
        <taxon>Pedobacter</taxon>
    </lineage>
</organism>
<dbReference type="EMBL" id="JACRYL010000007">
    <property type="protein sequence ID" value="MBC6110547.1"/>
    <property type="molecule type" value="Genomic_DNA"/>
</dbReference>
<dbReference type="InterPro" id="IPR001173">
    <property type="entry name" value="Glyco_trans_2-like"/>
</dbReference>
<evidence type="ECO:0000259" key="1">
    <source>
        <dbReference type="Pfam" id="PF00535"/>
    </source>
</evidence>
<evidence type="ECO:0000313" key="3">
    <source>
        <dbReference type="Proteomes" id="UP000652755"/>
    </source>
</evidence>
<dbReference type="RefSeq" id="WP_187071022.1">
    <property type="nucleotide sequence ID" value="NZ_JACRYL010000007.1"/>
</dbReference>
<dbReference type="SUPFAM" id="SSF53448">
    <property type="entry name" value="Nucleotide-diphospho-sugar transferases"/>
    <property type="match status" value="1"/>
</dbReference>